<gene>
    <name evidence="2" type="ORF">FC07_GL001988</name>
</gene>
<dbReference type="EMBL" id="AZDA01000140">
    <property type="protein sequence ID" value="KRK32563.1"/>
    <property type="molecule type" value="Genomic_DNA"/>
</dbReference>
<keyword evidence="1" id="KW-0472">Membrane</keyword>
<feature type="transmembrane region" description="Helical" evidence="1">
    <location>
        <begin position="79"/>
        <end position="100"/>
    </location>
</feature>
<reference evidence="2 3" key="1">
    <citation type="journal article" date="2015" name="Genome Announc.">
        <title>Expanding the biotechnology potential of lactobacilli through comparative genomics of 213 strains and associated genera.</title>
        <authorList>
            <person name="Sun Z."/>
            <person name="Harris H.M."/>
            <person name="McCann A."/>
            <person name="Guo C."/>
            <person name="Argimon S."/>
            <person name="Zhang W."/>
            <person name="Yang X."/>
            <person name="Jeffery I.B."/>
            <person name="Cooney J.C."/>
            <person name="Kagawa T.F."/>
            <person name="Liu W."/>
            <person name="Song Y."/>
            <person name="Salvetti E."/>
            <person name="Wrobel A."/>
            <person name="Rasinkangas P."/>
            <person name="Parkhill J."/>
            <person name="Rea M.C."/>
            <person name="O'Sullivan O."/>
            <person name="Ritari J."/>
            <person name="Douillard F.P."/>
            <person name="Paul Ross R."/>
            <person name="Yang R."/>
            <person name="Briner A.E."/>
            <person name="Felis G.E."/>
            <person name="de Vos W.M."/>
            <person name="Barrangou R."/>
            <person name="Klaenhammer T.R."/>
            <person name="Caufield P.W."/>
            <person name="Cui Y."/>
            <person name="Zhang H."/>
            <person name="O'Toole P.W."/>
        </authorList>
    </citation>
    <scope>NUCLEOTIDE SEQUENCE [LARGE SCALE GENOMIC DNA]</scope>
    <source>
        <strain evidence="2 3">DSM 20003</strain>
    </source>
</reference>
<sequence length="152" mass="16900">MKPSRKQILIINLVNNIPLAVVISTAAPFIAHIKTNPVNWLTNVLLAFVFACLVSLIFPIQKMAVDIPLRLHIKNPKGVLGRLVANIVLNFIYVFVIGLVLNFYNVRAFPDFLFAFIGTFLPLYGIAYVLSLLTNLCAERLAFGASHQAQVH</sequence>
<name>A0A0R1GJF2_9LACO</name>
<dbReference type="OrthoDB" id="2045563at2"/>
<accession>A0A0R1GJF2</accession>
<feature type="transmembrane region" description="Helical" evidence="1">
    <location>
        <begin position="37"/>
        <end position="58"/>
    </location>
</feature>
<keyword evidence="1" id="KW-0812">Transmembrane</keyword>
<proteinExistence type="predicted"/>
<keyword evidence="1" id="KW-1133">Transmembrane helix</keyword>
<evidence type="ECO:0000313" key="3">
    <source>
        <dbReference type="Proteomes" id="UP000051461"/>
    </source>
</evidence>
<feature type="transmembrane region" description="Helical" evidence="1">
    <location>
        <begin position="9"/>
        <end position="31"/>
    </location>
</feature>
<dbReference type="PATRIC" id="fig|1423726.3.peg.2064"/>
<organism evidence="2 3">
    <name type="scientific">Loigolactobacillus bifermentans DSM 20003</name>
    <dbReference type="NCBI Taxonomy" id="1423726"/>
    <lineage>
        <taxon>Bacteria</taxon>
        <taxon>Bacillati</taxon>
        <taxon>Bacillota</taxon>
        <taxon>Bacilli</taxon>
        <taxon>Lactobacillales</taxon>
        <taxon>Lactobacillaceae</taxon>
        <taxon>Loigolactobacillus</taxon>
    </lineage>
</organism>
<protein>
    <recommendedName>
        <fullName evidence="4">Integral membrane protein</fullName>
    </recommendedName>
</protein>
<dbReference type="Proteomes" id="UP000051461">
    <property type="component" value="Unassembled WGS sequence"/>
</dbReference>
<dbReference type="RefSeq" id="WP_057905828.1">
    <property type="nucleotide sequence ID" value="NZ_AZDA01000140.1"/>
</dbReference>
<dbReference type="AlphaFoldDB" id="A0A0R1GJF2"/>
<evidence type="ECO:0000313" key="2">
    <source>
        <dbReference type="EMBL" id="KRK32563.1"/>
    </source>
</evidence>
<comment type="caution">
    <text evidence="2">The sequence shown here is derived from an EMBL/GenBank/DDBJ whole genome shotgun (WGS) entry which is preliminary data.</text>
</comment>
<feature type="transmembrane region" description="Helical" evidence="1">
    <location>
        <begin position="112"/>
        <end position="133"/>
    </location>
</feature>
<keyword evidence="3" id="KW-1185">Reference proteome</keyword>
<dbReference type="STRING" id="1423726.FC07_GL001988"/>
<evidence type="ECO:0008006" key="4">
    <source>
        <dbReference type="Google" id="ProtNLM"/>
    </source>
</evidence>
<evidence type="ECO:0000256" key="1">
    <source>
        <dbReference type="SAM" id="Phobius"/>
    </source>
</evidence>